<evidence type="ECO:0000259" key="4">
    <source>
        <dbReference type="Pfam" id="PF00890"/>
    </source>
</evidence>
<organism evidence="5 6">
    <name type="scientific">Aquimarina amphilecti</name>
    <dbReference type="NCBI Taxonomy" id="1038014"/>
    <lineage>
        <taxon>Bacteria</taxon>
        <taxon>Pseudomonadati</taxon>
        <taxon>Bacteroidota</taxon>
        <taxon>Flavobacteriia</taxon>
        <taxon>Flavobacteriales</taxon>
        <taxon>Flavobacteriaceae</taxon>
        <taxon>Aquimarina</taxon>
    </lineage>
</organism>
<keyword evidence="1" id="KW-0285">Flavoprotein</keyword>
<keyword evidence="2" id="KW-0560">Oxidoreductase</keyword>
<dbReference type="InterPro" id="IPR006905">
    <property type="entry name" value="Flavin_halogenase"/>
</dbReference>
<feature type="transmembrane region" description="Helical" evidence="3">
    <location>
        <begin position="6"/>
        <end position="26"/>
    </location>
</feature>
<dbReference type="Gene3D" id="3.30.9.100">
    <property type="match status" value="1"/>
</dbReference>
<proteinExistence type="predicted"/>
<accession>A0A1H7L2U7</accession>
<keyword evidence="3" id="KW-0472">Membrane</keyword>
<dbReference type="Pfam" id="PF00890">
    <property type="entry name" value="FAD_binding_2"/>
    <property type="match status" value="1"/>
</dbReference>
<dbReference type="STRING" id="1038014.SAMN04487910_1509"/>
<keyword evidence="3" id="KW-1133">Transmembrane helix</keyword>
<evidence type="ECO:0000313" key="5">
    <source>
        <dbReference type="EMBL" id="SEK93359.1"/>
    </source>
</evidence>
<feature type="domain" description="FAD-dependent oxidoreductase 2 FAD-binding" evidence="4">
    <location>
        <begin position="9"/>
        <end position="44"/>
    </location>
</feature>
<dbReference type="Gene3D" id="3.50.50.60">
    <property type="entry name" value="FAD/NAD(P)-binding domain"/>
    <property type="match status" value="1"/>
</dbReference>
<dbReference type="GO" id="GO:0004497">
    <property type="term" value="F:monooxygenase activity"/>
    <property type="evidence" value="ECO:0007669"/>
    <property type="project" value="InterPro"/>
</dbReference>
<evidence type="ECO:0000256" key="3">
    <source>
        <dbReference type="SAM" id="Phobius"/>
    </source>
</evidence>
<name>A0A1H7L2U7_AQUAM</name>
<evidence type="ECO:0000313" key="6">
    <source>
        <dbReference type="Proteomes" id="UP000198521"/>
    </source>
</evidence>
<dbReference type="Proteomes" id="UP000198521">
    <property type="component" value="Unassembled WGS sequence"/>
</dbReference>
<dbReference type="InterPro" id="IPR003953">
    <property type="entry name" value="FAD-dep_OxRdtase_2_FAD-bd"/>
</dbReference>
<dbReference type="PANTHER" id="PTHR43747:SF1">
    <property type="entry name" value="SLR1998 PROTEIN"/>
    <property type="match status" value="1"/>
</dbReference>
<dbReference type="PANTHER" id="PTHR43747">
    <property type="entry name" value="FAD-BINDING PROTEIN"/>
    <property type="match status" value="1"/>
</dbReference>
<dbReference type="EMBL" id="FOAB01000002">
    <property type="protein sequence ID" value="SEK93359.1"/>
    <property type="molecule type" value="Genomic_DNA"/>
</dbReference>
<gene>
    <name evidence="5" type="ORF">SAMN04487910_1509</name>
</gene>
<dbReference type="InterPro" id="IPR036188">
    <property type="entry name" value="FAD/NAD-bd_sf"/>
</dbReference>
<dbReference type="InterPro" id="IPR050816">
    <property type="entry name" value="Flavin-dep_Halogenase_NPB"/>
</dbReference>
<dbReference type="Pfam" id="PF04820">
    <property type="entry name" value="Trp_halogenase"/>
    <property type="match status" value="1"/>
</dbReference>
<keyword evidence="6" id="KW-1185">Reference proteome</keyword>
<evidence type="ECO:0000256" key="1">
    <source>
        <dbReference type="ARBA" id="ARBA00022630"/>
    </source>
</evidence>
<reference evidence="5 6" key="1">
    <citation type="submission" date="2016-10" db="EMBL/GenBank/DDBJ databases">
        <authorList>
            <person name="de Groot N.N."/>
        </authorList>
    </citation>
    <scope>NUCLEOTIDE SEQUENCE [LARGE SCALE GENOMIC DNA]</scope>
    <source>
        <strain evidence="5 6">DSM 25232</strain>
    </source>
</reference>
<keyword evidence="3" id="KW-0812">Transmembrane</keyword>
<dbReference type="SUPFAM" id="SSF51905">
    <property type="entry name" value="FAD/NAD(P)-binding domain"/>
    <property type="match status" value="1"/>
</dbReference>
<protein>
    <submittedName>
        <fullName evidence="5">Dehydrogenase (Flavoprotein)</fullName>
    </submittedName>
</protein>
<evidence type="ECO:0000256" key="2">
    <source>
        <dbReference type="ARBA" id="ARBA00023002"/>
    </source>
</evidence>
<dbReference type="AlphaFoldDB" id="A0A1H7L2U7"/>
<dbReference type="RefSeq" id="WP_091407130.1">
    <property type="nucleotide sequence ID" value="NZ_FOAB01000002.1"/>
</dbReference>
<sequence length="380" mass="43029">MNPNQPIYDVIIIGAGVAGCATAIALKKEAPHLKIAIIERTSEINVEDLTIHKIGETLPPHASQQLQNLGIWESFLNCNFINAYGTSAAWGSSELYHNEYIFSPYGYGWHLNRLVFDQFMIREAQMRDVSFYFETSIISSEKKTKHWLLQTNTKIAITSSFVIDATGKKAAFSNLQNSTKIREDQMVGIYRFYNLKDHHSNTNGIGNGTCVETDQNGWWYSATLPNETVVLGYMTDADIANQLQLRKKESFNNFLHNTKHTSSRIKDATYLSLPKVVSAHTQYLTAVTGSSWLAVGDAASSYDPISSLGIFKSLAMSQFAAYATLDDLKGDQSGLQKYQQIISKDYLGYKKKRQEYYAQENRYTSSLFWKRRQSKQSYLN</sequence>